<organism evidence="3 4">
    <name type="scientific">Microbacterium imperiale</name>
    <dbReference type="NCBI Taxonomy" id="33884"/>
    <lineage>
        <taxon>Bacteria</taxon>
        <taxon>Bacillati</taxon>
        <taxon>Actinomycetota</taxon>
        <taxon>Actinomycetes</taxon>
        <taxon>Micrococcales</taxon>
        <taxon>Microbacteriaceae</taxon>
        <taxon>Microbacterium</taxon>
    </lineage>
</organism>
<evidence type="ECO:0000256" key="1">
    <source>
        <dbReference type="SAM" id="Coils"/>
    </source>
</evidence>
<name>A0A9W6HHR8_9MICO</name>
<accession>A0A9W6HHR8</accession>
<feature type="compositionally biased region" description="Low complexity" evidence="2">
    <location>
        <begin position="16"/>
        <end position="25"/>
    </location>
</feature>
<sequence length="117" mass="12696">MPPYPALGRSDRDGAPDAAAAGAPVGTVDPAADVAVMQALAIARERLGRAQDGLVTIRARGRSLEQRTAWSARSADRYRERLGEWLERVDDAARRIDALEDELRYAQARSASLRGIP</sequence>
<protein>
    <submittedName>
        <fullName evidence="3">Uncharacterized protein</fullName>
    </submittedName>
</protein>
<evidence type="ECO:0000256" key="2">
    <source>
        <dbReference type="SAM" id="MobiDB-lite"/>
    </source>
</evidence>
<dbReference type="SUPFAM" id="SSF57997">
    <property type="entry name" value="Tropomyosin"/>
    <property type="match status" value="1"/>
</dbReference>
<evidence type="ECO:0000313" key="4">
    <source>
        <dbReference type="Proteomes" id="UP001142317"/>
    </source>
</evidence>
<dbReference type="RefSeq" id="WP_210006525.1">
    <property type="nucleotide sequence ID" value="NZ_BSEO01000014.1"/>
</dbReference>
<keyword evidence="4" id="KW-1185">Reference proteome</keyword>
<keyword evidence="1" id="KW-0175">Coiled coil</keyword>
<proteinExistence type="predicted"/>
<dbReference type="Proteomes" id="UP001142317">
    <property type="component" value="Unassembled WGS sequence"/>
</dbReference>
<feature type="region of interest" description="Disordered" evidence="2">
    <location>
        <begin position="1"/>
        <end position="25"/>
    </location>
</feature>
<evidence type="ECO:0000313" key="3">
    <source>
        <dbReference type="EMBL" id="GLJ80259.1"/>
    </source>
</evidence>
<dbReference type="AlphaFoldDB" id="A0A9W6HHR8"/>
<reference evidence="3" key="2">
    <citation type="submission" date="2023-01" db="EMBL/GenBank/DDBJ databases">
        <authorList>
            <person name="Sun Q."/>
            <person name="Evtushenko L."/>
        </authorList>
    </citation>
    <scope>NUCLEOTIDE SEQUENCE</scope>
    <source>
        <strain evidence="3">VKM Ac-1447</strain>
    </source>
</reference>
<gene>
    <name evidence="3" type="ORF">GCM10017586_19420</name>
</gene>
<reference evidence="3" key="1">
    <citation type="journal article" date="2014" name="Int. J. Syst. Evol. Microbiol.">
        <title>Complete genome sequence of Corynebacterium casei LMG S-19264T (=DSM 44701T), isolated from a smear-ripened cheese.</title>
        <authorList>
            <consortium name="US DOE Joint Genome Institute (JGI-PGF)"/>
            <person name="Walter F."/>
            <person name="Albersmeier A."/>
            <person name="Kalinowski J."/>
            <person name="Ruckert C."/>
        </authorList>
    </citation>
    <scope>NUCLEOTIDE SEQUENCE</scope>
    <source>
        <strain evidence="3">VKM Ac-1447</strain>
    </source>
</reference>
<comment type="caution">
    <text evidence="3">The sequence shown here is derived from an EMBL/GenBank/DDBJ whole genome shotgun (WGS) entry which is preliminary data.</text>
</comment>
<dbReference type="EMBL" id="BSEO01000014">
    <property type="protein sequence ID" value="GLJ80259.1"/>
    <property type="molecule type" value="Genomic_DNA"/>
</dbReference>
<feature type="coiled-coil region" evidence="1">
    <location>
        <begin position="75"/>
        <end position="109"/>
    </location>
</feature>